<gene>
    <name evidence="2" type="ORF">OVA965_LOCUS19468</name>
    <name evidence="3" type="ORF">TMI583_LOCUS19513</name>
</gene>
<dbReference type="AlphaFoldDB" id="A0A8S2E111"/>
<dbReference type="GO" id="GO:0007165">
    <property type="term" value="P:signal transduction"/>
    <property type="evidence" value="ECO:0007669"/>
    <property type="project" value="InterPro"/>
</dbReference>
<dbReference type="Gene3D" id="3.40.50.10140">
    <property type="entry name" value="Toll/interleukin-1 receptor homology (TIR) domain"/>
    <property type="match status" value="1"/>
</dbReference>
<accession>A0A8S2E111</accession>
<dbReference type="SUPFAM" id="SSF52200">
    <property type="entry name" value="Toll/Interleukin receptor TIR domain"/>
    <property type="match status" value="1"/>
</dbReference>
<dbReference type="PANTHER" id="PTHR46270:SF2">
    <property type="entry name" value="TIR DOMAIN-CONTAINING PROTEIN"/>
    <property type="match status" value="1"/>
</dbReference>
<proteinExistence type="predicted"/>
<feature type="domain" description="TIR" evidence="1">
    <location>
        <begin position="124"/>
        <end position="241"/>
    </location>
</feature>
<dbReference type="EMBL" id="CAJOBA010010671">
    <property type="protein sequence ID" value="CAF3867360.1"/>
    <property type="molecule type" value="Genomic_DNA"/>
</dbReference>
<evidence type="ECO:0000313" key="4">
    <source>
        <dbReference type="Proteomes" id="UP000677228"/>
    </source>
</evidence>
<evidence type="ECO:0000313" key="2">
    <source>
        <dbReference type="EMBL" id="CAF1104768.1"/>
    </source>
</evidence>
<reference evidence="2" key="1">
    <citation type="submission" date="2021-02" db="EMBL/GenBank/DDBJ databases">
        <authorList>
            <person name="Nowell W R."/>
        </authorList>
    </citation>
    <scope>NUCLEOTIDE SEQUENCE</scope>
</reference>
<dbReference type="Proteomes" id="UP000682733">
    <property type="component" value="Unassembled WGS sequence"/>
</dbReference>
<dbReference type="Pfam" id="PF13676">
    <property type="entry name" value="TIR_2"/>
    <property type="match status" value="1"/>
</dbReference>
<protein>
    <recommendedName>
        <fullName evidence="1">TIR domain-containing protein</fullName>
    </recommendedName>
</protein>
<evidence type="ECO:0000313" key="3">
    <source>
        <dbReference type="EMBL" id="CAF3867360.1"/>
    </source>
</evidence>
<dbReference type="EMBL" id="CAJNOK010010040">
    <property type="protein sequence ID" value="CAF1104768.1"/>
    <property type="molecule type" value="Genomic_DNA"/>
</dbReference>
<name>A0A8S2E111_9BILA</name>
<sequence length="434" mass="50530">MKEAVSRKEKLRVRPSESDLIQNEFRRKYMIEDQNKSEQIQQLALESFFTMSFNDEAAKLLKQNVQFMNHIRELVDDHKITTTTNAGLKKAADGVLWKLEKEEEFKKQQEETSTKTRQEEFDLMISYSWDDKPLVKAIHKYFKEQCKYKIWLDEDEMGGSILEAMAQGIEKSKVILMCMSEKYKISDNCKSEAEYAYTRKKQIIPLIMKPVQRDGWMGIIAGSKKYISFSDQDFENSINELKKEIERKQDAEGVAMQAAKAKGYCIWMYFHKERSQTMLYSRITLAAAFPVLQTAPTSLLPAPTSLLPAPTSLLPAPTSLLPAPTSLLPAPTLLVRPSVISTDYQQIPSESWSEQHVRDFLFDKKLDEMILLTKDMNGEELYELLRQCHPQLERWLMFDRLNKELEKRHQQTLPISVYLRFLKQTLKYSSVSLF</sequence>
<dbReference type="Proteomes" id="UP000677228">
    <property type="component" value="Unassembled WGS sequence"/>
</dbReference>
<dbReference type="InterPro" id="IPR000157">
    <property type="entry name" value="TIR_dom"/>
</dbReference>
<dbReference type="InterPro" id="IPR035897">
    <property type="entry name" value="Toll_tir_struct_dom_sf"/>
</dbReference>
<organism evidence="2 4">
    <name type="scientific">Didymodactylos carnosus</name>
    <dbReference type="NCBI Taxonomy" id="1234261"/>
    <lineage>
        <taxon>Eukaryota</taxon>
        <taxon>Metazoa</taxon>
        <taxon>Spiralia</taxon>
        <taxon>Gnathifera</taxon>
        <taxon>Rotifera</taxon>
        <taxon>Eurotatoria</taxon>
        <taxon>Bdelloidea</taxon>
        <taxon>Philodinida</taxon>
        <taxon>Philodinidae</taxon>
        <taxon>Didymodactylos</taxon>
    </lineage>
</organism>
<dbReference type="PANTHER" id="PTHR46270">
    <property type="entry name" value="ARMADILLO-TYPE FOLD-RELATED"/>
    <property type="match status" value="1"/>
</dbReference>
<comment type="caution">
    <text evidence="2">The sequence shown here is derived from an EMBL/GenBank/DDBJ whole genome shotgun (WGS) entry which is preliminary data.</text>
</comment>
<evidence type="ECO:0000259" key="1">
    <source>
        <dbReference type="Pfam" id="PF13676"/>
    </source>
</evidence>